<protein>
    <recommendedName>
        <fullName evidence="3">Fibronectin type-III domain-containing protein</fullName>
    </recommendedName>
</protein>
<sequence>MTFSDNTNTLIAIYDVTDIRQLEADDISFTPSHDTLAARWRIVQIQVLMPQWYEWSVGITDSNEPEGIIDSSVENVWHPCDQIDNALPRGHDMHKVEIDIPGSVTTVNISRVPLVPGVRYYSNVVGYSYAGKHVTLSSDGLTVDIDKPLVGVVNDGIGYTEIDFQNSSHFVSASWNGFSDQDSGIRNYYCCVQLENSETGCDVLPYQHVGIHRSVSKSINSSIIHSGAKVLSKVYAVDFVGHISDTATSNGFVIDETPPTPVQLVFTENSLILNPSFEDGDNDFVDISNISAANICGYTKPYHWNSSDQDCICVLGSSKSIAMDGRSFLFLRGSVLQTLYNLEIDNSYSVKFFTAHVPFEDSVLSTKEGYIEFGNERHVFLVYQKQDKHGSDIEVSWHSHTFYFTAKNKDVNITYGSMDDTTGILIDNIKFSKVEVVDVGTHSYPVLSHAVWLHEWSSIHASWQFVDEESPIVEYLWAIGYKEGSTEIQRYTSVGLNTFAYNYNITLAHTSQLYITVVSINGAGLSAVATAEALYIDLTPPDIEFVYDGIDFNAILFSPSSDFKSQTTETVQKLMRQ</sequence>
<dbReference type="PANTHER" id="PTHR16897">
    <property type="entry name" value="OS10G0105400 PROTEIN"/>
    <property type="match status" value="1"/>
</dbReference>
<dbReference type="AlphaFoldDB" id="A0A8S3R5W1"/>
<name>A0A8S3R5W1_MYTED</name>
<reference evidence="1" key="1">
    <citation type="submission" date="2021-03" db="EMBL/GenBank/DDBJ databases">
        <authorList>
            <person name="Bekaert M."/>
        </authorList>
    </citation>
    <scope>NUCLEOTIDE SEQUENCE</scope>
</reference>
<keyword evidence="2" id="KW-1185">Reference proteome</keyword>
<dbReference type="EMBL" id="CAJPWZ010000965">
    <property type="protein sequence ID" value="CAG2204563.1"/>
    <property type="molecule type" value="Genomic_DNA"/>
</dbReference>
<gene>
    <name evidence="1" type="ORF">MEDL_18998</name>
</gene>
<comment type="caution">
    <text evidence="1">The sequence shown here is derived from an EMBL/GenBank/DDBJ whole genome shotgun (WGS) entry which is preliminary data.</text>
</comment>
<proteinExistence type="predicted"/>
<evidence type="ECO:0008006" key="3">
    <source>
        <dbReference type="Google" id="ProtNLM"/>
    </source>
</evidence>
<accession>A0A8S3R5W1</accession>
<dbReference type="PANTHER" id="PTHR16897:SF2">
    <property type="entry name" value="OS03G0226600 PROTEIN"/>
    <property type="match status" value="1"/>
</dbReference>
<organism evidence="1 2">
    <name type="scientific">Mytilus edulis</name>
    <name type="common">Blue mussel</name>
    <dbReference type="NCBI Taxonomy" id="6550"/>
    <lineage>
        <taxon>Eukaryota</taxon>
        <taxon>Metazoa</taxon>
        <taxon>Spiralia</taxon>
        <taxon>Lophotrochozoa</taxon>
        <taxon>Mollusca</taxon>
        <taxon>Bivalvia</taxon>
        <taxon>Autobranchia</taxon>
        <taxon>Pteriomorphia</taxon>
        <taxon>Mytilida</taxon>
        <taxon>Mytiloidea</taxon>
        <taxon>Mytilidae</taxon>
        <taxon>Mytilinae</taxon>
        <taxon>Mytilus</taxon>
    </lineage>
</organism>
<dbReference type="Proteomes" id="UP000683360">
    <property type="component" value="Unassembled WGS sequence"/>
</dbReference>
<dbReference type="OrthoDB" id="6122198at2759"/>
<evidence type="ECO:0000313" key="2">
    <source>
        <dbReference type="Proteomes" id="UP000683360"/>
    </source>
</evidence>
<evidence type="ECO:0000313" key="1">
    <source>
        <dbReference type="EMBL" id="CAG2204563.1"/>
    </source>
</evidence>